<feature type="region of interest" description="Disordered" evidence="1">
    <location>
        <begin position="654"/>
        <end position="678"/>
    </location>
</feature>
<organism evidence="2 3">
    <name type="scientific">Clohesyomyces aquaticus</name>
    <dbReference type="NCBI Taxonomy" id="1231657"/>
    <lineage>
        <taxon>Eukaryota</taxon>
        <taxon>Fungi</taxon>
        <taxon>Dikarya</taxon>
        <taxon>Ascomycota</taxon>
        <taxon>Pezizomycotina</taxon>
        <taxon>Dothideomycetes</taxon>
        <taxon>Pleosporomycetidae</taxon>
        <taxon>Pleosporales</taxon>
        <taxon>Lindgomycetaceae</taxon>
        <taxon>Clohesyomyces</taxon>
    </lineage>
</organism>
<sequence>MDHWGDPWADDSHTKSPQRETVATPPPLPAAPVLLNGFLDDAQWGIAEQDEGFGDWAAYPAPSNRIPPAALEARAADASPLTKPTELRDDIGAIGLGDEGWGSFAEERESPPGSDKVVSEASDSATTIQPDDVASRPSHELPSAPKHDDGLSTRPSTSPSDASLTEAPTESPRTSFEDERAARHVETGRATSILRHDEKPLVGAVAATPELEYLSKEGSEGGFGEDGADEHEHDHDEQNRKDHGPLSGENVPYVQPRKSHDRISAEPENVFLREPPAGHAVETRLIAVPGINLFHVSQLFLSSSRPFKSSECPDDPIFTTSARKAWYRLTRKQTMREFNSGNDDDNYVRVNWATSHIRSDVIKIVGRWQSEDRTSGRGHGGGAGFNWDHRAAPDAQALNLHVRKNSSISTGSQIRPVKQAVSPLSTTAAPASFSWSSSPVPLDGPGLRATSSPLAIKQKPVNVSQQPELRAPSLDFTVSESRQLKQGSFPLSETATDVSKPPPVSGQISHESGPLISSLKEESRVEGPRNTLQQTRPFIGADSRQTLERLDTHPESLPTATEDDDDEWGEMVESPAVSAPPALAALAPSSTHTDSSSKSITTPSKPSRTSPLQPPQSRHASPIVRLKTVVSPTSARFGFNGLIPPNTEVGPIGPGILKPVAKSTHPTTAKSRVGSGALSDMDEFARRVSSPPVLESEEADDFSDFASSVLHPGVTQTEDDRVSIPLDVDARISDDFAAFESSVPIVPSTSFQSATKIADENPPTNSPTTPPPSSTSISAPDPLFDADFSIFESSLPTSNPPTAQRSLDPSDPFSIFEHTPPVSVTATPPPPAVPFTRPSPQPATPPPKLPLTGASNSALRRKAEEDEMLRGIVSGLPDLGYMLRR</sequence>
<evidence type="ECO:0000313" key="3">
    <source>
        <dbReference type="Proteomes" id="UP000193144"/>
    </source>
</evidence>
<feature type="region of interest" description="Disordered" evidence="1">
    <location>
        <begin position="216"/>
        <end position="261"/>
    </location>
</feature>
<feature type="compositionally biased region" description="Polar residues" evidence="1">
    <location>
        <begin position="488"/>
        <end position="497"/>
    </location>
</feature>
<feature type="compositionally biased region" description="Acidic residues" evidence="1">
    <location>
        <begin position="561"/>
        <end position="570"/>
    </location>
</feature>
<feature type="region of interest" description="Disordered" evidence="1">
    <location>
        <begin position="459"/>
        <end position="478"/>
    </location>
</feature>
<feature type="compositionally biased region" description="Polar residues" evidence="1">
    <location>
        <begin position="153"/>
        <end position="174"/>
    </location>
</feature>
<feature type="compositionally biased region" description="Pro residues" evidence="1">
    <location>
        <begin position="764"/>
        <end position="773"/>
    </location>
</feature>
<dbReference type="OrthoDB" id="3941134at2759"/>
<dbReference type="EMBL" id="MCFA01000261">
    <property type="protein sequence ID" value="ORX96229.1"/>
    <property type="molecule type" value="Genomic_DNA"/>
</dbReference>
<feature type="region of interest" description="Disordered" evidence="1">
    <location>
        <begin position="70"/>
        <end position="196"/>
    </location>
</feature>
<feature type="region of interest" description="Disordered" evidence="1">
    <location>
        <begin position="1"/>
        <end position="34"/>
    </location>
</feature>
<protein>
    <submittedName>
        <fullName evidence="2">Uncharacterized protein</fullName>
    </submittedName>
</protein>
<feature type="compositionally biased region" description="Basic and acidic residues" evidence="1">
    <location>
        <begin position="175"/>
        <end position="187"/>
    </location>
</feature>
<feature type="region of interest" description="Disordered" evidence="1">
    <location>
        <begin position="750"/>
        <end position="854"/>
    </location>
</feature>
<dbReference type="Proteomes" id="UP000193144">
    <property type="component" value="Unassembled WGS sequence"/>
</dbReference>
<gene>
    <name evidence="2" type="ORF">BCR34DRAFT_578798</name>
</gene>
<proteinExistence type="predicted"/>
<feature type="compositionally biased region" description="Pro residues" evidence="1">
    <location>
        <begin position="827"/>
        <end position="849"/>
    </location>
</feature>
<feature type="compositionally biased region" description="Basic and acidic residues" evidence="1">
    <location>
        <begin position="133"/>
        <end position="151"/>
    </location>
</feature>
<feature type="compositionally biased region" description="Low complexity" evidence="1">
    <location>
        <begin position="574"/>
        <end position="611"/>
    </location>
</feature>
<feature type="compositionally biased region" description="Basic and acidic residues" evidence="1">
    <location>
        <begin position="545"/>
        <end position="554"/>
    </location>
</feature>
<evidence type="ECO:0000256" key="1">
    <source>
        <dbReference type="SAM" id="MobiDB-lite"/>
    </source>
</evidence>
<reference evidence="2 3" key="1">
    <citation type="submission" date="2016-07" db="EMBL/GenBank/DDBJ databases">
        <title>Pervasive Adenine N6-methylation of Active Genes in Fungi.</title>
        <authorList>
            <consortium name="DOE Joint Genome Institute"/>
            <person name="Mondo S.J."/>
            <person name="Dannebaum R.O."/>
            <person name="Kuo R.C."/>
            <person name="Labutti K."/>
            <person name="Haridas S."/>
            <person name="Kuo A."/>
            <person name="Salamov A."/>
            <person name="Ahrendt S.R."/>
            <person name="Lipzen A."/>
            <person name="Sullivan W."/>
            <person name="Andreopoulos W.B."/>
            <person name="Clum A."/>
            <person name="Lindquist E."/>
            <person name="Daum C."/>
            <person name="Ramamoorthy G.K."/>
            <person name="Gryganskyi A."/>
            <person name="Culley D."/>
            <person name="Magnuson J.K."/>
            <person name="James T.Y."/>
            <person name="O'Malley M.A."/>
            <person name="Stajich J.E."/>
            <person name="Spatafora J.W."/>
            <person name="Visel A."/>
            <person name="Grigoriev I.V."/>
        </authorList>
    </citation>
    <scope>NUCLEOTIDE SEQUENCE [LARGE SCALE GENOMIC DNA]</scope>
    <source>
        <strain evidence="2 3">CBS 115471</strain>
    </source>
</reference>
<feature type="compositionally biased region" description="Polar residues" evidence="1">
    <location>
        <begin position="791"/>
        <end position="807"/>
    </location>
</feature>
<dbReference type="AlphaFoldDB" id="A0A1Y1YE15"/>
<feature type="region of interest" description="Disordered" evidence="1">
    <location>
        <begin position="488"/>
        <end position="625"/>
    </location>
</feature>
<dbReference type="STRING" id="1231657.A0A1Y1YE15"/>
<keyword evidence="3" id="KW-1185">Reference proteome</keyword>
<accession>A0A1Y1YE15</accession>
<comment type="caution">
    <text evidence="2">The sequence shown here is derived from an EMBL/GenBank/DDBJ whole genome shotgun (WGS) entry which is preliminary data.</text>
</comment>
<name>A0A1Y1YE15_9PLEO</name>
<evidence type="ECO:0000313" key="2">
    <source>
        <dbReference type="EMBL" id="ORX96229.1"/>
    </source>
</evidence>
<feature type="compositionally biased region" description="Basic and acidic residues" evidence="1">
    <location>
        <begin position="230"/>
        <end position="244"/>
    </location>
</feature>
<feature type="compositionally biased region" description="Basic and acidic residues" evidence="1">
    <location>
        <begin position="1"/>
        <end position="18"/>
    </location>
</feature>